<name>A0A5N6UGW6_ASPTM</name>
<accession>A0A5N6UGW6</accession>
<evidence type="ECO:0000313" key="1">
    <source>
        <dbReference type="EMBL" id="KAE8157746.1"/>
    </source>
</evidence>
<keyword evidence="2" id="KW-1185">Reference proteome</keyword>
<dbReference type="OrthoDB" id="515692at2759"/>
<proteinExistence type="predicted"/>
<organism evidence="1 2">
    <name type="scientific">Aspergillus tamarii</name>
    <dbReference type="NCBI Taxonomy" id="41984"/>
    <lineage>
        <taxon>Eukaryota</taxon>
        <taxon>Fungi</taxon>
        <taxon>Dikarya</taxon>
        <taxon>Ascomycota</taxon>
        <taxon>Pezizomycotina</taxon>
        <taxon>Eurotiomycetes</taxon>
        <taxon>Eurotiomycetidae</taxon>
        <taxon>Eurotiales</taxon>
        <taxon>Aspergillaceae</taxon>
        <taxon>Aspergillus</taxon>
        <taxon>Aspergillus subgen. Circumdati</taxon>
    </lineage>
</organism>
<sequence length="254" mass="29474">MLSPFLKLPTELRLEIYRHLFGISPTTRLFVGLAFLPRYLNEGINLHHTFEIYCIPQPNPRMTDYQTTTGDGRGERAQQQVYKRDLFLAILVTCQETFFAISGDVNTTVSWLSGIGAQRRRYIRKLSLYFDSAPILQPEITGIQESMRAMSAILTDANHVHILELLMFDKLHEGHLSLMANHINYRISRYTALRKPGKPLLLHGIEQLERLPRLGCLRIVGLPELLLRFPEDKAYLEAFCKRQDTCWTWSREWA</sequence>
<dbReference type="Proteomes" id="UP000326950">
    <property type="component" value="Unassembled WGS sequence"/>
</dbReference>
<gene>
    <name evidence="1" type="ORF">BDV40DRAFT_308447</name>
</gene>
<dbReference type="AlphaFoldDB" id="A0A5N6UGW6"/>
<protein>
    <submittedName>
        <fullName evidence="1">Uncharacterized protein</fullName>
    </submittedName>
</protein>
<dbReference type="EMBL" id="ML738714">
    <property type="protein sequence ID" value="KAE8157746.1"/>
    <property type="molecule type" value="Genomic_DNA"/>
</dbReference>
<reference evidence="1 2" key="1">
    <citation type="submission" date="2019-04" db="EMBL/GenBank/DDBJ databases">
        <title>Friends and foes A comparative genomics study of 23 Aspergillus species from section Flavi.</title>
        <authorList>
            <consortium name="DOE Joint Genome Institute"/>
            <person name="Kjaerbolling I."/>
            <person name="Vesth T."/>
            <person name="Frisvad J.C."/>
            <person name="Nybo J.L."/>
            <person name="Theobald S."/>
            <person name="Kildgaard S."/>
            <person name="Isbrandt T."/>
            <person name="Kuo A."/>
            <person name="Sato A."/>
            <person name="Lyhne E.K."/>
            <person name="Kogle M.E."/>
            <person name="Wiebenga A."/>
            <person name="Kun R.S."/>
            <person name="Lubbers R.J."/>
            <person name="Makela M.R."/>
            <person name="Barry K."/>
            <person name="Chovatia M."/>
            <person name="Clum A."/>
            <person name="Daum C."/>
            <person name="Haridas S."/>
            <person name="He G."/>
            <person name="LaButti K."/>
            <person name="Lipzen A."/>
            <person name="Mondo S."/>
            <person name="Riley R."/>
            <person name="Salamov A."/>
            <person name="Simmons B.A."/>
            <person name="Magnuson J.K."/>
            <person name="Henrissat B."/>
            <person name="Mortensen U.H."/>
            <person name="Larsen T.O."/>
            <person name="Devries R.P."/>
            <person name="Grigoriev I.V."/>
            <person name="Machida M."/>
            <person name="Baker S.E."/>
            <person name="Andersen M.R."/>
        </authorList>
    </citation>
    <scope>NUCLEOTIDE SEQUENCE [LARGE SCALE GENOMIC DNA]</scope>
    <source>
        <strain evidence="1 2">CBS 117626</strain>
    </source>
</reference>
<evidence type="ECO:0000313" key="2">
    <source>
        <dbReference type="Proteomes" id="UP000326950"/>
    </source>
</evidence>